<evidence type="ECO:0000313" key="1">
    <source>
        <dbReference type="EMBL" id="PJJ45305.1"/>
    </source>
</evidence>
<organism evidence="1 2">
    <name type="scientific">Glutamicibacter mysorens</name>
    <dbReference type="NCBI Taxonomy" id="257984"/>
    <lineage>
        <taxon>Bacteria</taxon>
        <taxon>Bacillati</taxon>
        <taxon>Actinomycetota</taxon>
        <taxon>Actinomycetes</taxon>
        <taxon>Micrococcales</taxon>
        <taxon>Micrococcaceae</taxon>
        <taxon>Glutamicibacter</taxon>
    </lineage>
</organism>
<name>A0ABX4N0F9_9MICC</name>
<accession>A0ABX4N0F9</accession>
<protein>
    <recommendedName>
        <fullName evidence="3">TIGR04255 family protein</fullName>
    </recommendedName>
</protein>
<proteinExistence type="predicted"/>
<keyword evidence="2" id="KW-1185">Reference proteome</keyword>
<gene>
    <name evidence="1" type="ORF">ATK23_2568</name>
</gene>
<comment type="caution">
    <text evidence="1">The sequence shown here is derived from an EMBL/GenBank/DDBJ whole genome shotgun (WGS) entry which is preliminary data.</text>
</comment>
<evidence type="ECO:0000313" key="2">
    <source>
        <dbReference type="Proteomes" id="UP000229263"/>
    </source>
</evidence>
<dbReference type="Proteomes" id="UP000229263">
    <property type="component" value="Unassembled WGS sequence"/>
</dbReference>
<evidence type="ECO:0008006" key="3">
    <source>
        <dbReference type="Google" id="ProtNLM"/>
    </source>
</evidence>
<sequence>MQRMATGTMPRITCSPAGVEPSIPALGTNQGDMTEQVVQSEPYILVPHTVTHLDDFVAHPENYLVSMFQEPERAAGIWQDRLNRNPYGSEGFLSLSYHGIELMPGELWDEVTGIWFELLELVEEYLQTGSAERLFPGQPVPLRLELKGRSTLFTVNAQKHRVDPSDFILGILDEAHRYFTWVQDNIGTGEGQALQAIDSLRTSFLNRHILTRKSRA</sequence>
<dbReference type="EMBL" id="PGEY01000001">
    <property type="protein sequence ID" value="PJJ45305.1"/>
    <property type="molecule type" value="Genomic_DNA"/>
</dbReference>
<reference evidence="1 2" key="1">
    <citation type="submission" date="2017-11" db="EMBL/GenBank/DDBJ databases">
        <title>Sequencing the genomes of 1000 actinobacteria strains.</title>
        <authorList>
            <person name="Klenk H.-P."/>
        </authorList>
    </citation>
    <scope>NUCLEOTIDE SEQUENCE [LARGE SCALE GENOMIC DNA]</scope>
    <source>
        <strain evidence="1 2">DSM 12798</strain>
    </source>
</reference>